<gene>
    <name evidence="1" type="ORF">DW068_13885</name>
</gene>
<comment type="caution">
    <text evidence="1">The sequence shown here is derived from an EMBL/GenBank/DDBJ whole genome shotgun (WGS) entry which is preliminary data.</text>
</comment>
<sequence>MAAIAKYVFVGGALTLVADYIKMHHIDWLVMNGGFVGFNIAAYELDKFKGKKTVRTFNAFSLSNFKEVGLSGFFCVKK</sequence>
<proteinExistence type="predicted"/>
<organism evidence="1 2">
    <name type="scientific">Anaerobutyricum hallii</name>
    <dbReference type="NCBI Taxonomy" id="39488"/>
    <lineage>
        <taxon>Bacteria</taxon>
        <taxon>Bacillati</taxon>
        <taxon>Bacillota</taxon>
        <taxon>Clostridia</taxon>
        <taxon>Lachnospirales</taxon>
        <taxon>Lachnospiraceae</taxon>
        <taxon>Anaerobutyricum</taxon>
    </lineage>
</organism>
<dbReference type="Proteomes" id="UP000283497">
    <property type="component" value="Unassembled WGS sequence"/>
</dbReference>
<dbReference type="EMBL" id="QRNJ01000068">
    <property type="protein sequence ID" value="RHK35110.1"/>
    <property type="molecule type" value="Genomic_DNA"/>
</dbReference>
<evidence type="ECO:0000313" key="2">
    <source>
        <dbReference type="Proteomes" id="UP000283497"/>
    </source>
</evidence>
<dbReference type="RefSeq" id="WP_118315078.1">
    <property type="nucleotide sequence ID" value="NZ_QRNJ01000068.1"/>
</dbReference>
<evidence type="ECO:0000313" key="1">
    <source>
        <dbReference type="EMBL" id="RHK35110.1"/>
    </source>
</evidence>
<accession>A0A415G490</accession>
<protein>
    <submittedName>
        <fullName evidence="1">Uncharacterized protein</fullName>
    </submittedName>
</protein>
<name>A0A415G490_9FIRM</name>
<reference evidence="1 2" key="1">
    <citation type="submission" date="2018-08" db="EMBL/GenBank/DDBJ databases">
        <title>A genome reference for cultivated species of the human gut microbiota.</title>
        <authorList>
            <person name="Zou Y."/>
            <person name="Xue W."/>
            <person name="Luo G."/>
        </authorList>
    </citation>
    <scope>NUCLEOTIDE SEQUENCE [LARGE SCALE GENOMIC DNA]</scope>
    <source>
        <strain evidence="1 2">AF45-14BH</strain>
    </source>
</reference>
<dbReference type="AlphaFoldDB" id="A0A415G490"/>